<proteinExistence type="predicted"/>
<keyword evidence="1" id="KW-0812">Transmembrane</keyword>
<keyword evidence="3" id="KW-1185">Reference proteome</keyword>
<dbReference type="EMBL" id="AP018738">
    <property type="protein sequence ID" value="BBE50488.1"/>
    <property type="molecule type" value="Genomic_DNA"/>
</dbReference>
<protein>
    <submittedName>
        <fullName evidence="2">Uncharacterized protein</fullName>
    </submittedName>
</protein>
<evidence type="ECO:0000313" key="2">
    <source>
        <dbReference type="EMBL" id="BBE50488.1"/>
    </source>
</evidence>
<keyword evidence="1" id="KW-0472">Membrane</keyword>
<feature type="transmembrane region" description="Helical" evidence="1">
    <location>
        <begin position="6"/>
        <end position="24"/>
    </location>
</feature>
<dbReference type="Proteomes" id="UP000033070">
    <property type="component" value="Chromosome"/>
</dbReference>
<dbReference type="AlphaFoldDB" id="A0A2Z6GAI1"/>
<evidence type="ECO:0000256" key="1">
    <source>
        <dbReference type="SAM" id="Phobius"/>
    </source>
</evidence>
<accession>A0A2Z6GAI1</accession>
<dbReference type="KEGG" id="fam:OYT1_ch0925"/>
<evidence type="ECO:0000313" key="3">
    <source>
        <dbReference type="Proteomes" id="UP000033070"/>
    </source>
</evidence>
<keyword evidence="1" id="KW-1133">Transmembrane helix</keyword>
<organism evidence="2 3">
    <name type="scientific">Ferriphaselus amnicola</name>
    <dbReference type="NCBI Taxonomy" id="1188319"/>
    <lineage>
        <taxon>Bacteria</taxon>
        <taxon>Pseudomonadati</taxon>
        <taxon>Pseudomonadota</taxon>
        <taxon>Betaproteobacteria</taxon>
        <taxon>Nitrosomonadales</taxon>
        <taxon>Gallionellaceae</taxon>
        <taxon>Ferriphaselus</taxon>
    </lineage>
</organism>
<name>A0A2Z6GAI1_9PROT</name>
<dbReference type="STRING" id="1188319.OYT1_01793"/>
<gene>
    <name evidence="2" type="ORF">OYT1_ch0925</name>
</gene>
<reference evidence="2 3" key="1">
    <citation type="submission" date="2018-06" db="EMBL/GenBank/DDBJ databases">
        <title>OYT1 Genome Sequencing.</title>
        <authorList>
            <person name="Kato S."/>
            <person name="Itoh T."/>
            <person name="Ohkuma M."/>
        </authorList>
    </citation>
    <scope>NUCLEOTIDE SEQUENCE [LARGE SCALE GENOMIC DNA]</scope>
    <source>
        <strain evidence="2 3">OYT1</strain>
    </source>
</reference>
<sequence length="31" mass="3199">MAIIATVSAIGTVIIAVGFSLFMVKETLSSK</sequence>